<dbReference type="AlphaFoldDB" id="A0A0G0AEJ6"/>
<proteinExistence type="inferred from homology"/>
<accession>A0A0G0AEJ6</accession>
<protein>
    <recommendedName>
        <fullName evidence="2 8">Tryptophan--tRNA ligase</fullName>
        <ecNumber evidence="2 8">6.1.1.2</ecNumber>
    </recommendedName>
</protein>
<keyword evidence="6 9" id="KW-0648">Protein biosynthesis</keyword>
<evidence type="ECO:0000256" key="2">
    <source>
        <dbReference type="ARBA" id="ARBA00013161"/>
    </source>
</evidence>
<evidence type="ECO:0000313" key="11">
    <source>
        <dbReference type="Proteomes" id="UP000034488"/>
    </source>
</evidence>
<dbReference type="GO" id="GO:0005524">
    <property type="term" value="F:ATP binding"/>
    <property type="evidence" value="ECO:0007669"/>
    <property type="project" value="UniProtKB-KW"/>
</dbReference>
<dbReference type="EC" id="6.1.1.2" evidence="2 8"/>
<gene>
    <name evidence="10" type="ORF">UR47_C0006G0016</name>
</gene>
<dbReference type="GO" id="GO:0006436">
    <property type="term" value="P:tryptophanyl-tRNA aminoacylation"/>
    <property type="evidence" value="ECO:0007669"/>
    <property type="project" value="UniProtKB-UniRule"/>
</dbReference>
<dbReference type="PATRIC" id="fig|1619088.3.peg.291"/>
<dbReference type="PANTHER" id="PTHR43766">
    <property type="entry name" value="TRYPTOPHAN--TRNA LIGASE, MITOCHONDRIAL"/>
    <property type="match status" value="1"/>
</dbReference>
<dbReference type="SUPFAM" id="SSF52374">
    <property type="entry name" value="Nucleotidylyl transferase"/>
    <property type="match status" value="1"/>
</dbReference>
<comment type="similarity">
    <text evidence="1 9">Belongs to the class-I aminoacyl-tRNA synthetase family.</text>
</comment>
<keyword evidence="3 9" id="KW-0436">Ligase</keyword>
<sequence>MKETDYKVDVFTGIRPSGGLTIANVIGSVHTIVKLQSEEHIGRPMVFVADLHALTDAEPKDTQKYVIDVVKDYIALGLNPSKNDIFVQSQIVEEIGEFNLYLSRLISIAELMRVPTLKEKIKKGMSENTANALLAMYPIMMSADILLQKSKFVPVGEDQVAHVEMTRVLATKFNKRYGEVLAVPRVLSLGNPARIKSLDGNGKMSKSNPSGAILLDDPIEISLSKVKKAQTAFAKEKSDSLDSLVLIGKFVGDEQVGKEIDDIMKRHFSGENVMGTLKEVIMKSLKVYLENFQKEKALIKDEDVKGILQRGSELARKNAKETIAEVRKAMSLEYV</sequence>
<dbReference type="EMBL" id="LBPI01000006">
    <property type="protein sequence ID" value="KKP55023.1"/>
    <property type="molecule type" value="Genomic_DNA"/>
</dbReference>
<evidence type="ECO:0000256" key="1">
    <source>
        <dbReference type="ARBA" id="ARBA00005594"/>
    </source>
</evidence>
<dbReference type="InterPro" id="IPR002305">
    <property type="entry name" value="aa-tRNA-synth_Ic"/>
</dbReference>
<dbReference type="Pfam" id="PF00579">
    <property type="entry name" value="tRNA-synt_1b"/>
    <property type="match status" value="1"/>
</dbReference>
<evidence type="ECO:0000256" key="7">
    <source>
        <dbReference type="ARBA" id="ARBA00023146"/>
    </source>
</evidence>
<keyword evidence="7 9" id="KW-0030">Aminoacyl-tRNA synthetase</keyword>
<dbReference type="Gene3D" id="3.40.50.620">
    <property type="entry name" value="HUPs"/>
    <property type="match status" value="1"/>
</dbReference>
<comment type="caution">
    <text evidence="10">The sequence shown here is derived from an EMBL/GenBank/DDBJ whole genome shotgun (WGS) entry which is preliminary data.</text>
</comment>
<dbReference type="InterPro" id="IPR050203">
    <property type="entry name" value="Trp-tRNA_synthetase"/>
</dbReference>
<dbReference type="GO" id="GO:0004830">
    <property type="term" value="F:tryptophan-tRNA ligase activity"/>
    <property type="evidence" value="ECO:0007669"/>
    <property type="project" value="UniProtKB-UniRule"/>
</dbReference>
<dbReference type="NCBIfam" id="TIGR00233">
    <property type="entry name" value="trpS"/>
    <property type="match status" value="1"/>
</dbReference>
<dbReference type="GO" id="GO:0005829">
    <property type="term" value="C:cytosol"/>
    <property type="evidence" value="ECO:0007669"/>
    <property type="project" value="TreeGrafter"/>
</dbReference>
<dbReference type="PRINTS" id="PR01039">
    <property type="entry name" value="TRNASYNTHTRP"/>
</dbReference>
<evidence type="ECO:0000256" key="6">
    <source>
        <dbReference type="ARBA" id="ARBA00022917"/>
    </source>
</evidence>
<dbReference type="InterPro" id="IPR002306">
    <property type="entry name" value="Trp-tRNA-ligase"/>
</dbReference>
<evidence type="ECO:0000256" key="9">
    <source>
        <dbReference type="RuleBase" id="RU363036"/>
    </source>
</evidence>
<name>A0A0G0AEJ6_9BACT</name>
<reference evidence="10 11" key="1">
    <citation type="journal article" date="2015" name="Nature">
        <title>rRNA introns, odd ribosomes, and small enigmatic genomes across a large radiation of phyla.</title>
        <authorList>
            <person name="Brown C.T."/>
            <person name="Hug L.A."/>
            <person name="Thomas B.C."/>
            <person name="Sharon I."/>
            <person name="Castelle C.J."/>
            <person name="Singh A."/>
            <person name="Wilkins M.J."/>
            <person name="Williams K.H."/>
            <person name="Banfield J.F."/>
        </authorList>
    </citation>
    <scope>NUCLEOTIDE SEQUENCE [LARGE SCALE GENOMIC DNA]</scope>
</reference>
<dbReference type="PANTHER" id="PTHR43766:SF1">
    <property type="entry name" value="TRYPTOPHAN--TRNA LIGASE, MITOCHONDRIAL"/>
    <property type="match status" value="1"/>
</dbReference>
<evidence type="ECO:0000256" key="4">
    <source>
        <dbReference type="ARBA" id="ARBA00022741"/>
    </source>
</evidence>
<dbReference type="Proteomes" id="UP000034488">
    <property type="component" value="Unassembled WGS sequence"/>
</dbReference>
<evidence type="ECO:0000313" key="10">
    <source>
        <dbReference type="EMBL" id="KKP55023.1"/>
    </source>
</evidence>
<evidence type="ECO:0000256" key="3">
    <source>
        <dbReference type="ARBA" id="ARBA00022598"/>
    </source>
</evidence>
<evidence type="ECO:0000256" key="8">
    <source>
        <dbReference type="NCBIfam" id="TIGR00233"/>
    </source>
</evidence>
<keyword evidence="5 9" id="KW-0067">ATP-binding</keyword>
<evidence type="ECO:0000256" key="5">
    <source>
        <dbReference type="ARBA" id="ARBA00022840"/>
    </source>
</evidence>
<dbReference type="InterPro" id="IPR014729">
    <property type="entry name" value="Rossmann-like_a/b/a_fold"/>
</dbReference>
<keyword evidence="4 9" id="KW-0547">Nucleotide-binding</keyword>
<organism evidence="10 11">
    <name type="scientific">candidate division WS6 bacterium GW2011_GWB1_33_6</name>
    <dbReference type="NCBI Taxonomy" id="1619088"/>
    <lineage>
        <taxon>Bacteria</taxon>
        <taxon>Candidatus Dojkabacteria</taxon>
    </lineage>
</organism>
<dbReference type="Gene3D" id="1.10.240.10">
    <property type="entry name" value="Tyrosyl-Transfer RNA Synthetase"/>
    <property type="match status" value="1"/>
</dbReference>